<comment type="caution">
    <text evidence="3">The sequence shown here is derived from an EMBL/GenBank/DDBJ whole genome shotgun (WGS) entry which is preliminary data.</text>
</comment>
<dbReference type="CDD" id="cd02227">
    <property type="entry name" value="cupin_TM1112-like"/>
    <property type="match status" value="1"/>
</dbReference>
<keyword evidence="1" id="KW-0472">Membrane</keyword>
<dbReference type="SUPFAM" id="SSF51182">
    <property type="entry name" value="RmlC-like cupins"/>
    <property type="match status" value="1"/>
</dbReference>
<keyword evidence="1" id="KW-0812">Transmembrane</keyword>
<name>A0A498JMJ8_MALDO</name>
<dbReference type="InterPro" id="IPR011051">
    <property type="entry name" value="RmlC_Cupin_sf"/>
</dbReference>
<evidence type="ECO:0000256" key="1">
    <source>
        <dbReference type="SAM" id="Phobius"/>
    </source>
</evidence>
<dbReference type="PANTHER" id="PTHR33271:SF1">
    <property type="entry name" value="RMLC-LIKE JELLY ROLL PROTEIN-RELATED"/>
    <property type="match status" value="1"/>
</dbReference>
<organism evidence="3 4">
    <name type="scientific">Malus domestica</name>
    <name type="common">Apple</name>
    <name type="synonym">Pyrus malus</name>
    <dbReference type="NCBI Taxonomy" id="3750"/>
    <lineage>
        <taxon>Eukaryota</taxon>
        <taxon>Viridiplantae</taxon>
        <taxon>Streptophyta</taxon>
        <taxon>Embryophyta</taxon>
        <taxon>Tracheophyta</taxon>
        <taxon>Spermatophyta</taxon>
        <taxon>Magnoliopsida</taxon>
        <taxon>eudicotyledons</taxon>
        <taxon>Gunneridae</taxon>
        <taxon>Pentapetalae</taxon>
        <taxon>rosids</taxon>
        <taxon>fabids</taxon>
        <taxon>Rosales</taxon>
        <taxon>Rosaceae</taxon>
        <taxon>Amygdaloideae</taxon>
        <taxon>Maleae</taxon>
        <taxon>Malus</taxon>
    </lineage>
</organism>
<dbReference type="PANTHER" id="PTHR33271">
    <property type="entry name" value="OS04G0445200 PROTEIN"/>
    <property type="match status" value="1"/>
</dbReference>
<dbReference type="AlphaFoldDB" id="A0A498JMJ8"/>
<dbReference type="EMBL" id="RDQH01000332">
    <property type="protein sequence ID" value="RXH97179.1"/>
    <property type="molecule type" value="Genomic_DNA"/>
</dbReference>
<feature type="domain" description="(S)-ureidoglycine aminohydrolase cupin" evidence="2">
    <location>
        <begin position="123"/>
        <end position="187"/>
    </location>
</feature>
<dbReference type="InterPro" id="IPR014710">
    <property type="entry name" value="RmlC-like_jellyroll"/>
</dbReference>
<reference evidence="3 4" key="1">
    <citation type="submission" date="2018-10" db="EMBL/GenBank/DDBJ databases">
        <title>A high-quality apple genome assembly.</title>
        <authorList>
            <person name="Hu J."/>
        </authorList>
    </citation>
    <scope>NUCLEOTIDE SEQUENCE [LARGE SCALE GENOMIC DNA]</scope>
    <source>
        <strain evidence="4">cv. HFTH1</strain>
        <tissue evidence="3">Young leaf</tissue>
    </source>
</reference>
<dbReference type="InterPro" id="IPR008579">
    <property type="entry name" value="UGlyAH_Cupin_dom"/>
</dbReference>
<evidence type="ECO:0000313" key="4">
    <source>
        <dbReference type="Proteomes" id="UP000290289"/>
    </source>
</evidence>
<dbReference type="STRING" id="3750.A0A498JMJ8"/>
<keyword evidence="4" id="KW-1185">Reference proteome</keyword>
<dbReference type="Gene3D" id="2.60.120.10">
    <property type="entry name" value="Jelly Rolls"/>
    <property type="match status" value="1"/>
</dbReference>
<dbReference type="Proteomes" id="UP000290289">
    <property type="component" value="Chromosome 6"/>
</dbReference>
<feature type="transmembrane region" description="Helical" evidence="1">
    <location>
        <begin position="12"/>
        <end position="30"/>
    </location>
</feature>
<accession>A0A498JMJ8</accession>
<evidence type="ECO:0000259" key="2">
    <source>
        <dbReference type="Pfam" id="PF05899"/>
    </source>
</evidence>
<proteinExistence type="predicted"/>
<gene>
    <name evidence="3" type="ORF">DVH24_035847</name>
</gene>
<protein>
    <recommendedName>
        <fullName evidence="2">(S)-ureidoglycine aminohydrolase cupin domain-containing protein</fullName>
    </recommendedName>
</protein>
<evidence type="ECO:0000313" key="3">
    <source>
        <dbReference type="EMBL" id="RXH97179.1"/>
    </source>
</evidence>
<keyword evidence="1" id="KW-1133">Transmembrane helix</keyword>
<dbReference type="Pfam" id="PF05899">
    <property type="entry name" value="Cupin_3"/>
    <property type="match status" value="1"/>
</dbReference>
<sequence length="198" mass="22436">MFQFFSKQKQSQILALMLVVAVPLYFSFNFTQPRPKAITSSGSEEETPMAANEFGVKVEKNPTQSKLTELGVATWPKFNYRAPLPSCHLVGGWLEWTSFSCLCYTRTPCYYFAMNRIVNSFNRWSCGPSKFPWSFSATETMYLLEGKVNVEVDGKEGSFTIGAGDFVVFPKGMKVTWDVIEAVNKHYSLEENKSQPLL</sequence>